<dbReference type="KEGG" id="fku:FGKAn22_15170"/>
<dbReference type="Gene3D" id="2.40.50.320">
    <property type="entry name" value="Copper binding periplasmic protein CusF"/>
    <property type="match status" value="1"/>
</dbReference>
<sequence length="116" mass="12593">MKAVNLFVAPIIAMAATVAMAGTAYTATPSLSQEVSRATSQAKHEGFGVLKAVNPEGNKVQIAHEAIPSLQWPAMTMWFSLRGPLPKGVEAGDSVLFELDQNRSNEWVITRIELKR</sequence>
<proteinExistence type="predicted"/>
<organism evidence="2 3">
    <name type="scientific">Ferrigenium kumadai</name>
    <dbReference type="NCBI Taxonomy" id="1682490"/>
    <lineage>
        <taxon>Bacteria</taxon>
        <taxon>Pseudomonadati</taxon>
        <taxon>Pseudomonadota</taxon>
        <taxon>Betaproteobacteria</taxon>
        <taxon>Nitrosomonadales</taxon>
        <taxon>Gallionellaceae</taxon>
        <taxon>Ferrigenium</taxon>
    </lineage>
</organism>
<dbReference type="AlphaFoldDB" id="A0AAN1T1K4"/>
<dbReference type="Pfam" id="PF11604">
    <property type="entry name" value="CusF_Ec"/>
    <property type="match status" value="1"/>
</dbReference>
<dbReference type="InterPro" id="IPR042230">
    <property type="entry name" value="CusF_sf"/>
</dbReference>
<evidence type="ECO:0008006" key="4">
    <source>
        <dbReference type="Google" id="ProtNLM"/>
    </source>
</evidence>
<feature type="chain" id="PRO_5042810425" description="Copper-binding protein" evidence="1">
    <location>
        <begin position="22"/>
        <end position="116"/>
    </location>
</feature>
<protein>
    <recommendedName>
        <fullName evidence="4">Copper-binding protein</fullName>
    </recommendedName>
</protein>
<reference evidence="2 3" key="1">
    <citation type="submission" date="2019-03" db="EMBL/GenBank/DDBJ databases">
        <title>Complete genome sequence of Ferrigenium kumadai strain An22, a microaerophilic iron-oxidizing bacterium isolated from a paddy field soil.</title>
        <authorList>
            <person name="Watanabe T."/>
            <person name="Asakawa S."/>
        </authorList>
    </citation>
    <scope>NUCLEOTIDE SEQUENCE [LARGE SCALE GENOMIC DNA]</scope>
    <source>
        <strain evidence="2 3">An22</strain>
    </source>
</reference>
<dbReference type="EMBL" id="AP019536">
    <property type="protein sequence ID" value="BBI99824.1"/>
    <property type="molecule type" value="Genomic_DNA"/>
</dbReference>
<feature type="signal peptide" evidence="1">
    <location>
        <begin position="1"/>
        <end position="21"/>
    </location>
</feature>
<accession>A0AAN1T1K4</accession>
<gene>
    <name evidence="2" type="ORF">FGKAn22_15170</name>
</gene>
<keyword evidence="3" id="KW-1185">Reference proteome</keyword>
<evidence type="ECO:0000256" key="1">
    <source>
        <dbReference type="SAM" id="SignalP"/>
    </source>
</evidence>
<dbReference type="RefSeq" id="WP_212785087.1">
    <property type="nucleotide sequence ID" value="NZ_AP019536.1"/>
</dbReference>
<evidence type="ECO:0000313" key="2">
    <source>
        <dbReference type="EMBL" id="BBI99824.1"/>
    </source>
</evidence>
<dbReference type="Proteomes" id="UP001319121">
    <property type="component" value="Chromosome"/>
</dbReference>
<evidence type="ECO:0000313" key="3">
    <source>
        <dbReference type="Proteomes" id="UP001319121"/>
    </source>
</evidence>
<keyword evidence="1" id="KW-0732">Signal</keyword>
<name>A0AAN1T1K4_9PROT</name>
<dbReference type="InterPro" id="IPR021647">
    <property type="entry name" value="CusF_Ec"/>
</dbReference>